<feature type="compositionally biased region" description="Pro residues" evidence="1">
    <location>
        <begin position="1"/>
        <end position="12"/>
    </location>
</feature>
<feature type="compositionally biased region" description="Polar residues" evidence="1">
    <location>
        <begin position="30"/>
        <end position="42"/>
    </location>
</feature>
<keyword evidence="4" id="KW-1185">Reference proteome</keyword>
<organism evidence="3 4">
    <name type="scientific">Cryptococcus wingfieldii CBS 7118</name>
    <dbReference type="NCBI Taxonomy" id="1295528"/>
    <lineage>
        <taxon>Eukaryota</taxon>
        <taxon>Fungi</taxon>
        <taxon>Dikarya</taxon>
        <taxon>Basidiomycota</taxon>
        <taxon>Agaricomycotina</taxon>
        <taxon>Tremellomycetes</taxon>
        <taxon>Tremellales</taxon>
        <taxon>Cryptococcaceae</taxon>
        <taxon>Cryptococcus</taxon>
    </lineage>
</organism>
<dbReference type="AlphaFoldDB" id="A0A1E3J0H2"/>
<dbReference type="EMBL" id="AWGH01000016">
    <property type="protein sequence ID" value="ODN93461.1"/>
    <property type="molecule type" value="Genomic_DNA"/>
</dbReference>
<feature type="transmembrane region" description="Helical" evidence="2">
    <location>
        <begin position="63"/>
        <end position="83"/>
    </location>
</feature>
<comment type="caution">
    <text evidence="3">The sequence shown here is derived from an EMBL/GenBank/DDBJ whole genome shotgun (WGS) entry which is preliminary data.</text>
</comment>
<keyword evidence="2" id="KW-1133">Transmembrane helix</keyword>
<dbReference type="GeneID" id="30194539"/>
<feature type="region of interest" description="Disordered" evidence="1">
    <location>
        <begin position="1"/>
        <end position="42"/>
    </location>
</feature>
<name>A0A1E3J0H2_9TREE</name>
<sequence length="133" mass="14694">MPAQSPIPPPAGIPDRSRKIPAYKTYTGPDPSTLSGPRSKSQAEQYFAKGAHETILPKRVSKAIGFGGWFFGGVAAVYMVLFADFGDREHVFSPVRREYIRTKQSFFTLTPEERKTMGLKTRIGESEAGKQPS</sequence>
<evidence type="ECO:0000313" key="4">
    <source>
        <dbReference type="Proteomes" id="UP000094819"/>
    </source>
</evidence>
<dbReference type="Proteomes" id="UP000094819">
    <property type="component" value="Unassembled WGS sequence"/>
</dbReference>
<keyword evidence="2" id="KW-0472">Membrane</keyword>
<dbReference type="OrthoDB" id="192748at2759"/>
<dbReference type="RefSeq" id="XP_019030566.1">
    <property type="nucleotide sequence ID" value="XM_019177413.1"/>
</dbReference>
<accession>A0A1E3J0H2</accession>
<proteinExistence type="predicted"/>
<gene>
    <name evidence="3" type="ORF">L198_05326</name>
</gene>
<protein>
    <submittedName>
        <fullName evidence="3">Uncharacterized protein</fullName>
    </submittedName>
</protein>
<keyword evidence="2" id="KW-0812">Transmembrane</keyword>
<evidence type="ECO:0000313" key="3">
    <source>
        <dbReference type="EMBL" id="ODN93461.1"/>
    </source>
</evidence>
<evidence type="ECO:0000256" key="2">
    <source>
        <dbReference type="SAM" id="Phobius"/>
    </source>
</evidence>
<reference evidence="3 4" key="1">
    <citation type="submission" date="2016-06" db="EMBL/GenBank/DDBJ databases">
        <title>Evolution of pathogenesis and genome organization in the Tremellales.</title>
        <authorList>
            <person name="Cuomo C."/>
            <person name="Litvintseva A."/>
            <person name="Heitman J."/>
            <person name="Chen Y."/>
            <person name="Sun S."/>
            <person name="Springer D."/>
            <person name="Dromer F."/>
            <person name="Young S."/>
            <person name="Zeng Q."/>
            <person name="Chapman S."/>
            <person name="Gujja S."/>
            <person name="Saif S."/>
            <person name="Birren B."/>
        </authorList>
    </citation>
    <scope>NUCLEOTIDE SEQUENCE [LARGE SCALE GENOMIC DNA]</scope>
    <source>
        <strain evidence="3 4">CBS 7118</strain>
    </source>
</reference>
<evidence type="ECO:0000256" key="1">
    <source>
        <dbReference type="SAM" id="MobiDB-lite"/>
    </source>
</evidence>